<dbReference type="InterPro" id="IPR009012">
    <property type="entry name" value="GrpE_head"/>
</dbReference>
<dbReference type="SUPFAM" id="SSF58014">
    <property type="entry name" value="Coiled-coil domain of nucleotide exchange factor GrpE"/>
    <property type="match status" value="1"/>
</dbReference>
<dbReference type="SUPFAM" id="SSF51064">
    <property type="entry name" value="Head domain of nucleotide exchange factor GrpE"/>
    <property type="match status" value="1"/>
</dbReference>
<reference evidence="7" key="1">
    <citation type="submission" date="2020-06" db="EMBL/GenBank/DDBJ databases">
        <title>Unique genomic features of the anaerobic methanotrophic archaea.</title>
        <authorList>
            <person name="Chadwick G.L."/>
            <person name="Skennerton C.T."/>
            <person name="Laso-Perez R."/>
            <person name="Leu A.O."/>
            <person name="Speth D.R."/>
            <person name="Yu H."/>
            <person name="Morgan-Lang C."/>
            <person name="Hatzenpichler R."/>
            <person name="Goudeau D."/>
            <person name="Malmstrom R."/>
            <person name="Brazelton W.J."/>
            <person name="Woyke T."/>
            <person name="Hallam S.J."/>
            <person name="Tyson G.W."/>
            <person name="Wegener G."/>
            <person name="Boetius A."/>
            <person name="Orphan V."/>
        </authorList>
    </citation>
    <scope>NUCLEOTIDE SEQUENCE</scope>
</reference>
<comment type="function">
    <text evidence="3">Participates actively in the response to hyperosmotic and heat shock by preventing the aggregation of stress-denatured proteins, in association with DnaK and GrpE. It is the nucleotide exchange factor for DnaK and may function as a thermosensor. Unfolded proteins bind initially to DnaJ; upon interaction with the DnaJ-bound protein, DnaK hydrolyzes its bound ATP, resulting in the formation of a stable complex. GrpE releases ADP from DnaK; ATP binding to DnaK triggers the release of the substrate protein, thus completing the reaction cycle. Several rounds of ATP-dependent interactions between DnaJ, DnaK and GrpE are required for fully efficient folding.</text>
</comment>
<keyword evidence="3" id="KW-0963">Cytoplasm</keyword>
<dbReference type="InterPro" id="IPR000740">
    <property type="entry name" value="GrpE"/>
</dbReference>
<feature type="region of interest" description="Disordered" evidence="6">
    <location>
        <begin position="180"/>
        <end position="202"/>
    </location>
</feature>
<organism evidence="7">
    <name type="scientific">Candidatus Methanogaster sp. ANME-2c ERB4</name>
    <dbReference type="NCBI Taxonomy" id="2759911"/>
    <lineage>
        <taxon>Archaea</taxon>
        <taxon>Methanobacteriati</taxon>
        <taxon>Methanobacteriota</taxon>
        <taxon>Stenosarchaea group</taxon>
        <taxon>Methanomicrobia</taxon>
        <taxon>Methanosarcinales</taxon>
        <taxon>ANME-2 cluster</taxon>
        <taxon>Candidatus Methanogasteraceae</taxon>
        <taxon>Candidatus Methanogaster</taxon>
    </lineage>
</organism>
<evidence type="ECO:0000256" key="5">
    <source>
        <dbReference type="SAM" id="Coils"/>
    </source>
</evidence>
<dbReference type="PANTHER" id="PTHR21237">
    <property type="entry name" value="GRPE PROTEIN"/>
    <property type="match status" value="1"/>
</dbReference>
<dbReference type="PANTHER" id="PTHR21237:SF23">
    <property type="entry name" value="GRPE PROTEIN HOMOLOG, MITOCHONDRIAL"/>
    <property type="match status" value="1"/>
</dbReference>
<dbReference type="InterPro" id="IPR013805">
    <property type="entry name" value="GrpE_CC"/>
</dbReference>
<feature type="coiled-coil region" evidence="5">
    <location>
        <begin position="216"/>
        <end position="299"/>
    </location>
</feature>
<dbReference type="AlphaFoldDB" id="A0A7G9YLJ8"/>
<evidence type="ECO:0000256" key="2">
    <source>
        <dbReference type="ARBA" id="ARBA00023186"/>
    </source>
</evidence>
<evidence type="ECO:0000256" key="4">
    <source>
        <dbReference type="RuleBase" id="RU004478"/>
    </source>
</evidence>
<dbReference type="EMBL" id="MT631365">
    <property type="protein sequence ID" value="QNO48882.1"/>
    <property type="molecule type" value="Genomic_DNA"/>
</dbReference>
<feature type="coiled-coil region" evidence="5">
    <location>
        <begin position="328"/>
        <end position="425"/>
    </location>
</feature>
<dbReference type="GO" id="GO:0042803">
    <property type="term" value="F:protein homodimerization activity"/>
    <property type="evidence" value="ECO:0007669"/>
    <property type="project" value="InterPro"/>
</dbReference>
<keyword evidence="2 3" id="KW-0143">Chaperone</keyword>
<dbReference type="HAMAP" id="MF_01151">
    <property type="entry name" value="GrpE"/>
    <property type="match status" value="1"/>
</dbReference>
<dbReference type="GO" id="GO:0000774">
    <property type="term" value="F:adenyl-nucleotide exchange factor activity"/>
    <property type="evidence" value="ECO:0007669"/>
    <property type="project" value="InterPro"/>
</dbReference>
<dbReference type="Gene3D" id="2.30.22.10">
    <property type="entry name" value="Head domain of nucleotide exchange factor GrpE"/>
    <property type="match status" value="1"/>
</dbReference>
<gene>
    <name evidence="3 7" type="primary">grpE</name>
    <name evidence="7" type="ORF">JFFFLBDL_00007</name>
</gene>
<accession>A0A7G9YLJ8</accession>
<keyword evidence="3" id="KW-0346">Stress response</keyword>
<dbReference type="Pfam" id="PF01025">
    <property type="entry name" value="GrpE"/>
    <property type="match status" value="1"/>
</dbReference>
<dbReference type="GO" id="GO:0051082">
    <property type="term" value="F:unfolded protein binding"/>
    <property type="evidence" value="ECO:0007669"/>
    <property type="project" value="TreeGrafter"/>
</dbReference>
<dbReference type="PRINTS" id="PR00773">
    <property type="entry name" value="GRPEPROTEIN"/>
</dbReference>
<comment type="similarity">
    <text evidence="1 3 4">Belongs to the GrpE family.</text>
</comment>
<evidence type="ECO:0000256" key="1">
    <source>
        <dbReference type="ARBA" id="ARBA00009054"/>
    </source>
</evidence>
<evidence type="ECO:0000256" key="6">
    <source>
        <dbReference type="SAM" id="MobiDB-lite"/>
    </source>
</evidence>
<evidence type="ECO:0000313" key="7">
    <source>
        <dbReference type="EMBL" id="QNO48882.1"/>
    </source>
</evidence>
<feature type="coiled-coil region" evidence="5">
    <location>
        <begin position="26"/>
        <end position="53"/>
    </location>
</feature>
<protein>
    <recommendedName>
        <fullName evidence="3">Protein GrpE</fullName>
    </recommendedName>
    <alternativeName>
        <fullName evidence="3">HSP-70 cofactor</fullName>
    </alternativeName>
</protein>
<comment type="subunit">
    <text evidence="3">Homodimer.</text>
</comment>
<sequence>MQNDGEENEAGGADTNEIIVVSKKEMDEKDELIASLKVKAEKMKSDFARYKKRTQNEGEAIQRKTSGELVRQLLIVADTLERAVYSYEGDAGRGCEVVDRMVEGTRSSMEMTYNQLLDASGIVPIAPSAGERFDDELYTAIEITQDPLLPDKTILSLVRKGYMLNNELIRPAEVIISRGGGEPVEEARDGENGQAKRTRESKSGTIISRFMRRFVKRSLEVELKEIAEREQKLGERARELVRNEEILRSSVKELDLQENEFKKGEEEWTKRKEDAESGVLELEQRKEVLEAGIRESKRQLSAITDTLNEQMVTKDKIVVESIALGRYNEELSEEREKLLNDINEMEGKREALNYELADMDERRAWNIEEQSKMEQKIVEIDEKLSLSERELQKAKELVNTESEVVRGLVQRKESLTAEIEETERVLGVSHETLDELDCRKDKLVIESIALRRYNEALLEERGKLLNEIEIDEGDTSEVEEDIDEEKKKKSPFTISTQFWC</sequence>
<comment type="subcellular location">
    <subcellularLocation>
        <location evidence="3">Cytoplasm</location>
    </subcellularLocation>
</comment>
<proteinExistence type="inferred from homology"/>
<keyword evidence="5" id="KW-0175">Coiled coil</keyword>
<evidence type="ECO:0000256" key="3">
    <source>
        <dbReference type="HAMAP-Rule" id="MF_01151"/>
    </source>
</evidence>
<dbReference type="GO" id="GO:0051087">
    <property type="term" value="F:protein-folding chaperone binding"/>
    <property type="evidence" value="ECO:0007669"/>
    <property type="project" value="InterPro"/>
</dbReference>
<name>A0A7G9YLJ8_9EURY</name>
<dbReference type="GO" id="GO:0006457">
    <property type="term" value="P:protein folding"/>
    <property type="evidence" value="ECO:0007669"/>
    <property type="project" value="InterPro"/>
</dbReference>
<dbReference type="GO" id="GO:0005737">
    <property type="term" value="C:cytoplasm"/>
    <property type="evidence" value="ECO:0007669"/>
    <property type="project" value="UniProtKB-SubCell"/>
</dbReference>
<dbReference type="Gene3D" id="3.90.20.20">
    <property type="match status" value="1"/>
</dbReference>